<keyword evidence="3" id="KW-1185">Reference proteome</keyword>
<dbReference type="Proteomes" id="UP000649328">
    <property type="component" value="Unassembled WGS sequence"/>
</dbReference>
<accession>A0A8H7LGE3</accession>
<evidence type="ECO:0000313" key="2">
    <source>
        <dbReference type="EMBL" id="KAF8003927.1"/>
    </source>
</evidence>
<protein>
    <submittedName>
        <fullName evidence="2">Uncharacterized protein</fullName>
    </submittedName>
</protein>
<comment type="caution">
    <text evidence="2">The sequence shown here is derived from an EMBL/GenBank/DDBJ whole genome shotgun (WGS) entry which is preliminary data.</text>
</comment>
<proteinExistence type="predicted"/>
<name>A0A8H7LGE3_9ASCO</name>
<dbReference type="EMBL" id="JACBPP010000002">
    <property type="protein sequence ID" value="KAF8003927.1"/>
    <property type="molecule type" value="Genomic_DNA"/>
</dbReference>
<sequence length="107" mass="12418">MEARLKEAFSPLTKFICPKGPRDLFRNFILGRKRLCPIPKRAKAPVKLRFNKVFRGLELNIYQCAFMRIETAQKIAVLNAQTGKKKKKQAKDMKTAKQTILRSRLLN</sequence>
<reference evidence="2" key="1">
    <citation type="submission" date="2020-10" db="EMBL/GenBank/DDBJ databases">
        <title>The Whole-Genome Sequence of Metschnikowia persimmonesis, a Novel Endophytic Yeast Species Isolated from Medicinal Plant Diospyros kaki Thumb.</title>
        <authorList>
            <person name="Rahmat E."/>
            <person name="Kang Y."/>
        </authorList>
    </citation>
    <scope>NUCLEOTIDE SEQUENCE</scope>
    <source>
        <strain evidence="2">KIOM G15050</strain>
    </source>
</reference>
<gene>
    <name evidence="2" type="ORF">HF325_001375</name>
</gene>
<evidence type="ECO:0000256" key="1">
    <source>
        <dbReference type="SAM" id="MobiDB-lite"/>
    </source>
</evidence>
<organism evidence="2 3">
    <name type="scientific">Metschnikowia pulcherrima</name>
    <dbReference type="NCBI Taxonomy" id="27326"/>
    <lineage>
        <taxon>Eukaryota</taxon>
        <taxon>Fungi</taxon>
        <taxon>Dikarya</taxon>
        <taxon>Ascomycota</taxon>
        <taxon>Saccharomycotina</taxon>
        <taxon>Pichiomycetes</taxon>
        <taxon>Metschnikowiaceae</taxon>
        <taxon>Metschnikowia</taxon>
    </lineage>
</organism>
<feature type="region of interest" description="Disordered" evidence="1">
    <location>
        <begin position="83"/>
        <end position="107"/>
    </location>
</feature>
<evidence type="ECO:0000313" key="3">
    <source>
        <dbReference type="Proteomes" id="UP000649328"/>
    </source>
</evidence>
<dbReference type="AlphaFoldDB" id="A0A8H7LGE3"/>